<comment type="caution">
    <text evidence="3">The sequence shown here is derived from an EMBL/GenBank/DDBJ whole genome shotgun (WGS) entry which is preliminary data.</text>
</comment>
<feature type="compositionally biased region" description="Basic and acidic residues" evidence="1">
    <location>
        <begin position="15"/>
        <end position="40"/>
    </location>
</feature>
<organism evidence="3 4">
    <name type="scientific">Venturia nashicola</name>
    <dbReference type="NCBI Taxonomy" id="86259"/>
    <lineage>
        <taxon>Eukaryota</taxon>
        <taxon>Fungi</taxon>
        <taxon>Dikarya</taxon>
        <taxon>Ascomycota</taxon>
        <taxon>Pezizomycotina</taxon>
        <taxon>Dothideomycetes</taxon>
        <taxon>Pleosporomycetidae</taxon>
        <taxon>Venturiales</taxon>
        <taxon>Venturiaceae</taxon>
        <taxon>Venturia</taxon>
    </lineage>
</organism>
<keyword evidence="2" id="KW-1133">Transmembrane helix</keyword>
<feature type="compositionally biased region" description="Polar residues" evidence="1">
    <location>
        <begin position="173"/>
        <end position="183"/>
    </location>
</feature>
<gene>
    <name evidence="3" type="ORF">E6O75_ATG05925</name>
</gene>
<dbReference type="EMBL" id="SNSC02000013">
    <property type="protein sequence ID" value="TID18804.1"/>
    <property type="molecule type" value="Genomic_DNA"/>
</dbReference>
<feature type="compositionally biased region" description="Polar residues" evidence="1">
    <location>
        <begin position="63"/>
        <end position="82"/>
    </location>
</feature>
<protein>
    <submittedName>
        <fullName evidence="3">Uncharacterized protein</fullName>
    </submittedName>
</protein>
<evidence type="ECO:0000313" key="3">
    <source>
        <dbReference type="EMBL" id="TID18804.1"/>
    </source>
</evidence>
<feature type="compositionally biased region" description="Basic and acidic residues" evidence="1">
    <location>
        <begin position="245"/>
        <end position="254"/>
    </location>
</feature>
<reference evidence="3 4" key="1">
    <citation type="submission" date="2019-04" db="EMBL/GenBank/DDBJ databases">
        <title>High contiguity whole genome sequence and gene annotation resource for two Venturia nashicola isolates.</title>
        <authorList>
            <person name="Prokchorchik M."/>
            <person name="Won K."/>
            <person name="Lee Y."/>
            <person name="Choi E.D."/>
            <person name="Segonzac C."/>
            <person name="Sohn K.H."/>
        </authorList>
    </citation>
    <scope>NUCLEOTIDE SEQUENCE [LARGE SCALE GENOMIC DNA]</scope>
    <source>
        <strain evidence="3 4">PRI2</strain>
    </source>
</reference>
<dbReference type="AlphaFoldDB" id="A0A4Z1NV16"/>
<evidence type="ECO:0000256" key="2">
    <source>
        <dbReference type="SAM" id="Phobius"/>
    </source>
</evidence>
<feature type="compositionally biased region" description="Basic and acidic residues" evidence="1">
    <location>
        <begin position="215"/>
        <end position="226"/>
    </location>
</feature>
<feature type="compositionally biased region" description="Polar residues" evidence="1">
    <location>
        <begin position="111"/>
        <end position="120"/>
    </location>
</feature>
<keyword evidence="2" id="KW-0812">Transmembrane</keyword>
<dbReference type="STRING" id="86259.A0A4Z1NV16"/>
<evidence type="ECO:0000313" key="4">
    <source>
        <dbReference type="Proteomes" id="UP000298493"/>
    </source>
</evidence>
<evidence type="ECO:0000256" key="1">
    <source>
        <dbReference type="SAM" id="MobiDB-lite"/>
    </source>
</evidence>
<sequence length="304" mass="32883">MDLKARVKKYASPGRSKDKASRDAKEKAKSDDENDSDKKSIFSTSTKSPVRVFIRDQLHRKISSSGPPRNSVSGARVTSNGFTPKRFSEVKTPIEASPLTGNEAPPVPAKDTSSTLSSLTEMKVPSEPFSPVSTENSKIETAVAVKLENLSPEPSPGTLTPETAESHADSKETNQTPVASTEPKTPVSFPKRSSSLVQSGQTARPVTITESLSEDENRVEDRKDSAQDSDETSVQNGEEAVSTDSTEKETKDDAAGGVETVVKRKGKVDELLITAFLILLLVFIFYNPLFDVPNIKLPTIKAFV</sequence>
<feature type="transmembrane region" description="Helical" evidence="2">
    <location>
        <begin position="271"/>
        <end position="289"/>
    </location>
</feature>
<dbReference type="Proteomes" id="UP000298493">
    <property type="component" value="Unassembled WGS sequence"/>
</dbReference>
<keyword evidence="4" id="KW-1185">Reference proteome</keyword>
<keyword evidence="2" id="KW-0472">Membrane</keyword>
<name>A0A4Z1NV16_9PEZI</name>
<proteinExistence type="predicted"/>
<accession>A0A4Z1NV16</accession>
<dbReference type="OrthoDB" id="10494446at2759"/>
<feature type="region of interest" description="Disordered" evidence="1">
    <location>
        <begin position="1"/>
        <end position="254"/>
    </location>
</feature>
<feature type="compositionally biased region" description="Polar residues" evidence="1">
    <location>
        <begin position="191"/>
        <end position="211"/>
    </location>
</feature>